<dbReference type="AlphaFoldDB" id="Q69JF1"/>
<accession>Q69JF1</accession>
<evidence type="ECO:0000256" key="1">
    <source>
        <dbReference type="SAM" id="MobiDB-lite"/>
    </source>
</evidence>
<dbReference type="EMBL" id="AP006067">
    <property type="protein sequence ID" value="BAD34240.1"/>
    <property type="molecule type" value="Genomic_DNA"/>
</dbReference>
<evidence type="ECO:0000313" key="2">
    <source>
        <dbReference type="EMBL" id="BAD34240.1"/>
    </source>
</evidence>
<feature type="region of interest" description="Disordered" evidence="1">
    <location>
        <begin position="1"/>
        <end position="43"/>
    </location>
</feature>
<proteinExistence type="predicted"/>
<evidence type="ECO:0000313" key="4">
    <source>
        <dbReference type="Proteomes" id="UP000000763"/>
    </source>
</evidence>
<reference evidence="4" key="4">
    <citation type="journal article" date="2008" name="Nucleic Acids Res.">
        <title>The rice annotation project database (RAP-DB): 2008 update.</title>
        <authorList>
            <consortium name="The rice annotation project (RAP)"/>
        </authorList>
    </citation>
    <scope>GENOME REANNOTATION</scope>
    <source>
        <strain evidence="4">cv. Nipponbare</strain>
    </source>
</reference>
<protein>
    <submittedName>
        <fullName evidence="3">Uncharacterized protein</fullName>
    </submittedName>
</protein>
<feature type="compositionally biased region" description="Basic and acidic residues" evidence="1">
    <location>
        <begin position="11"/>
        <end position="22"/>
    </location>
</feature>
<sequence>MAGAAEGGSEPYHKAPPEDSDQHISSSTAWRGGASPESGFDPHSLVLSLAWNNRCKKLGKLAKMSSADVEGAEKVEELHLVMEE</sequence>
<evidence type="ECO:0000313" key="3">
    <source>
        <dbReference type="EMBL" id="BAD34377.1"/>
    </source>
</evidence>
<organism evidence="3 4">
    <name type="scientific">Oryza sativa subsp. japonica</name>
    <name type="common">Rice</name>
    <dbReference type="NCBI Taxonomy" id="39947"/>
    <lineage>
        <taxon>Eukaryota</taxon>
        <taxon>Viridiplantae</taxon>
        <taxon>Streptophyta</taxon>
        <taxon>Embryophyta</taxon>
        <taxon>Tracheophyta</taxon>
        <taxon>Spermatophyta</taxon>
        <taxon>Magnoliopsida</taxon>
        <taxon>Liliopsida</taxon>
        <taxon>Poales</taxon>
        <taxon>Poaceae</taxon>
        <taxon>BOP clade</taxon>
        <taxon>Oryzoideae</taxon>
        <taxon>Oryzeae</taxon>
        <taxon>Oryzinae</taxon>
        <taxon>Oryza</taxon>
        <taxon>Oryza sativa</taxon>
    </lineage>
</organism>
<name>Q69JF1_ORYSJ</name>
<reference evidence="2" key="1">
    <citation type="submission" date="2002-12" db="EMBL/GenBank/DDBJ databases">
        <title>Oryza sativa nipponbare(GA3) genomic DNA, chromosome 9, PAC clone:P0569E11.</title>
        <authorList>
            <person name="Sasaki T."/>
            <person name="Matsumoto T."/>
            <person name="Katayose Y."/>
        </authorList>
    </citation>
    <scope>NUCLEOTIDE SEQUENCE</scope>
</reference>
<reference evidence="4" key="3">
    <citation type="journal article" date="2005" name="Nature">
        <title>The map-based sequence of the rice genome.</title>
        <authorList>
            <consortium name="International rice genome sequencing project (IRGSP)"/>
            <person name="Matsumoto T."/>
            <person name="Wu J."/>
            <person name="Kanamori H."/>
            <person name="Katayose Y."/>
            <person name="Fujisawa M."/>
            <person name="Namiki N."/>
            <person name="Mizuno H."/>
            <person name="Yamamoto K."/>
            <person name="Antonio B.A."/>
            <person name="Baba T."/>
            <person name="Sakata K."/>
            <person name="Nagamura Y."/>
            <person name="Aoki H."/>
            <person name="Arikawa K."/>
            <person name="Arita K."/>
            <person name="Bito T."/>
            <person name="Chiden Y."/>
            <person name="Fujitsuka N."/>
            <person name="Fukunaka R."/>
            <person name="Hamada M."/>
            <person name="Harada C."/>
            <person name="Hayashi A."/>
            <person name="Hijishita S."/>
            <person name="Honda M."/>
            <person name="Hosokawa S."/>
            <person name="Ichikawa Y."/>
            <person name="Idonuma A."/>
            <person name="Iijima M."/>
            <person name="Ikeda M."/>
            <person name="Ikeno M."/>
            <person name="Ito K."/>
            <person name="Ito S."/>
            <person name="Ito T."/>
            <person name="Ito Y."/>
            <person name="Ito Y."/>
            <person name="Iwabuchi A."/>
            <person name="Kamiya K."/>
            <person name="Karasawa W."/>
            <person name="Kurita K."/>
            <person name="Katagiri S."/>
            <person name="Kikuta A."/>
            <person name="Kobayashi H."/>
            <person name="Kobayashi N."/>
            <person name="Machita K."/>
            <person name="Maehara T."/>
            <person name="Masukawa M."/>
            <person name="Mizubayashi T."/>
            <person name="Mukai Y."/>
            <person name="Nagasaki H."/>
            <person name="Nagata Y."/>
            <person name="Naito S."/>
            <person name="Nakashima M."/>
            <person name="Nakama Y."/>
            <person name="Nakamichi Y."/>
            <person name="Nakamura M."/>
            <person name="Meguro A."/>
            <person name="Negishi M."/>
            <person name="Ohta I."/>
            <person name="Ohta T."/>
            <person name="Okamoto M."/>
            <person name="Ono N."/>
            <person name="Saji S."/>
            <person name="Sakaguchi M."/>
            <person name="Sakai K."/>
            <person name="Shibata M."/>
            <person name="Shimokawa T."/>
            <person name="Song J."/>
            <person name="Takazaki Y."/>
            <person name="Terasawa K."/>
            <person name="Tsugane M."/>
            <person name="Tsuji K."/>
            <person name="Ueda S."/>
            <person name="Waki K."/>
            <person name="Yamagata H."/>
            <person name="Yamamoto M."/>
            <person name="Yamamoto S."/>
            <person name="Yamane H."/>
            <person name="Yoshiki S."/>
            <person name="Yoshihara R."/>
            <person name="Yukawa K."/>
            <person name="Zhong H."/>
            <person name="Yano M."/>
            <person name="Yuan Q."/>
            <person name="Ouyang S."/>
            <person name="Liu J."/>
            <person name="Jones K.M."/>
            <person name="Gansberger K."/>
            <person name="Moffat K."/>
            <person name="Hill J."/>
            <person name="Bera J."/>
            <person name="Fadrosh D."/>
            <person name="Jin S."/>
            <person name="Johri S."/>
            <person name="Kim M."/>
            <person name="Overton L."/>
            <person name="Reardon M."/>
            <person name="Tsitrin T."/>
            <person name="Vuong H."/>
            <person name="Weaver B."/>
            <person name="Ciecko A."/>
            <person name="Tallon L."/>
            <person name="Jackson J."/>
            <person name="Pai G."/>
            <person name="Aken S.V."/>
            <person name="Utterback T."/>
            <person name="Reidmuller S."/>
            <person name="Feldblyum T."/>
            <person name="Hsiao J."/>
            <person name="Zismann V."/>
            <person name="Iobst S."/>
            <person name="de Vazeille A.R."/>
            <person name="Buell C.R."/>
            <person name="Ying K."/>
            <person name="Li Y."/>
            <person name="Lu T."/>
            <person name="Huang Y."/>
            <person name="Zhao Q."/>
            <person name="Feng Q."/>
            <person name="Zhang L."/>
            <person name="Zhu J."/>
            <person name="Weng Q."/>
            <person name="Mu J."/>
            <person name="Lu Y."/>
            <person name="Fan D."/>
            <person name="Liu Y."/>
            <person name="Guan J."/>
            <person name="Zhang Y."/>
            <person name="Yu S."/>
            <person name="Liu X."/>
            <person name="Zhang Y."/>
            <person name="Hong G."/>
            <person name="Han B."/>
            <person name="Choisne N."/>
            <person name="Demange N."/>
            <person name="Orjeda G."/>
            <person name="Samain S."/>
            <person name="Cattolico L."/>
            <person name="Pelletier E."/>
            <person name="Couloux A."/>
            <person name="Segurens B."/>
            <person name="Wincker P."/>
            <person name="D'Hont A."/>
            <person name="Scarpelli C."/>
            <person name="Weissenbach J."/>
            <person name="Salanoubat M."/>
            <person name="Quetier F."/>
            <person name="Yu Y."/>
            <person name="Kim H.R."/>
            <person name="Rambo T."/>
            <person name="Currie J."/>
            <person name="Collura K."/>
            <person name="Luo M."/>
            <person name="Yang T."/>
            <person name="Ammiraju J.S.S."/>
            <person name="Engler F."/>
            <person name="Soderlund C."/>
            <person name="Wing R.A."/>
            <person name="Palmer L.E."/>
            <person name="de la Bastide M."/>
            <person name="Spiegel L."/>
            <person name="Nascimento L."/>
            <person name="Zutavern T."/>
            <person name="O'Shaughnessy A."/>
            <person name="Dike S."/>
            <person name="Dedhia N."/>
            <person name="Preston R."/>
            <person name="Balija V."/>
            <person name="McCombie W.R."/>
            <person name="Chow T."/>
            <person name="Chen H."/>
            <person name="Chung M."/>
            <person name="Chen C."/>
            <person name="Shaw J."/>
            <person name="Wu H."/>
            <person name="Hsiao K."/>
            <person name="Chao Y."/>
            <person name="Chu M."/>
            <person name="Cheng C."/>
            <person name="Hour A."/>
            <person name="Lee P."/>
            <person name="Lin S."/>
            <person name="Lin Y."/>
            <person name="Liou J."/>
            <person name="Liu S."/>
            <person name="Hsing Y."/>
            <person name="Raghuvanshi S."/>
            <person name="Mohanty A."/>
            <person name="Bharti A.K."/>
            <person name="Gaur A."/>
            <person name="Gupta V."/>
            <person name="Kumar D."/>
            <person name="Ravi V."/>
            <person name="Vij S."/>
            <person name="Kapur A."/>
            <person name="Khurana P."/>
            <person name="Khurana P."/>
            <person name="Khurana J.P."/>
            <person name="Tyagi A.K."/>
            <person name="Gaikwad K."/>
            <person name="Singh A."/>
            <person name="Dalal V."/>
            <person name="Srivastava S."/>
            <person name="Dixit A."/>
            <person name="Pal A.K."/>
            <person name="Ghazi I.A."/>
            <person name="Yadav M."/>
            <person name="Pandit A."/>
            <person name="Bhargava A."/>
            <person name="Sureshbabu K."/>
            <person name="Batra K."/>
            <person name="Sharma T.R."/>
            <person name="Mohapatra T."/>
            <person name="Singh N.K."/>
            <person name="Messing J."/>
            <person name="Nelson A.B."/>
            <person name="Fuks G."/>
            <person name="Kavchok S."/>
            <person name="Keizer G."/>
            <person name="Linton E."/>
            <person name="Llaca V."/>
            <person name="Song R."/>
            <person name="Tanyolac B."/>
            <person name="Young S."/>
            <person name="Ho-Il K."/>
            <person name="Hahn J.H."/>
            <person name="Sangsakoo G."/>
            <person name="Vanavichit A."/>
            <person name="de Mattos Luiz.A.T."/>
            <person name="Zimmer P.D."/>
            <person name="Malone G."/>
            <person name="Dellagostin O."/>
            <person name="de Oliveira A.C."/>
            <person name="Bevan M."/>
            <person name="Bancroft I."/>
            <person name="Minx P."/>
            <person name="Cordum H."/>
            <person name="Wilson R."/>
            <person name="Cheng Z."/>
            <person name="Jin W."/>
            <person name="Jiang J."/>
            <person name="Leong S.A."/>
            <person name="Iwama H."/>
            <person name="Gojobori T."/>
            <person name="Itoh T."/>
            <person name="Niimura Y."/>
            <person name="Fujii Y."/>
            <person name="Habara T."/>
            <person name="Sakai H."/>
            <person name="Sato Y."/>
            <person name="Wilson G."/>
            <person name="Kumar K."/>
            <person name="McCouch S."/>
            <person name="Juretic N."/>
            <person name="Hoen D."/>
            <person name="Wright S."/>
            <person name="Bruskiewich R."/>
            <person name="Bureau T."/>
            <person name="Miyao A."/>
            <person name="Hirochika H."/>
            <person name="Nishikawa T."/>
            <person name="Kadowaki K."/>
            <person name="Sugiura M."/>
            <person name="Burr B."/>
            <person name="Sasaki T."/>
        </authorList>
    </citation>
    <scope>NUCLEOTIDE SEQUENCE [LARGE SCALE GENOMIC DNA]</scope>
    <source>
        <strain evidence="4">cv. Nipponbare</strain>
    </source>
</reference>
<dbReference type="Proteomes" id="UP000000763">
    <property type="component" value="Chromosome 9"/>
</dbReference>
<reference evidence="3" key="2">
    <citation type="submission" date="2003-01" db="EMBL/GenBank/DDBJ databases">
        <title>Oryza sativa nipponbare(GA3) genomic DNA, chromosome 9, PAC clone:P0229B10.</title>
        <authorList>
            <person name="Sasaki T."/>
            <person name="Matsumoto T."/>
            <person name="Katayose Y."/>
        </authorList>
    </citation>
    <scope>NUCLEOTIDE SEQUENCE</scope>
</reference>
<dbReference type="EMBL" id="AP006174">
    <property type="protein sequence ID" value="BAD34377.1"/>
    <property type="molecule type" value="Genomic_DNA"/>
</dbReference>
<gene>
    <name evidence="3" type="ORF">P0229B10.21</name>
    <name evidence="2" type="ORF">P0569E11.43</name>
</gene>